<reference evidence="2 3" key="1">
    <citation type="submission" date="2019-10" db="EMBL/GenBank/DDBJ databases">
        <title>Taxonomy of Antarctic Massilia spp.: description of Massilia rubra sp. nov., Massilia aquatica sp. nov., Massilia mucilaginosa sp. nov., Massilia frigida sp. nov. isolated from streams, lakes and regoliths.</title>
        <authorList>
            <person name="Holochova P."/>
            <person name="Sedlacek I."/>
            <person name="Kralova S."/>
            <person name="Maslanova I."/>
            <person name="Busse H.-J."/>
            <person name="Stankova E."/>
            <person name="Vrbovska V."/>
            <person name="Kovarovic V."/>
            <person name="Bartak M."/>
            <person name="Svec P."/>
            <person name="Pantucek R."/>
        </authorList>
    </citation>
    <scope>NUCLEOTIDE SEQUENCE [LARGE SCALE GENOMIC DNA]</scope>
    <source>
        <strain evidence="2 3">CCM 8694</strain>
    </source>
</reference>
<evidence type="ECO:0000313" key="2">
    <source>
        <dbReference type="EMBL" id="NHZ67271.1"/>
    </source>
</evidence>
<dbReference type="Pfam" id="PF01609">
    <property type="entry name" value="DDE_Tnp_1"/>
    <property type="match status" value="1"/>
</dbReference>
<organism evidence="2 3">
    <name type="scientific">Massilia genomosp. 1</name>
    <dbReference type="NCBI Taxonomy" id="2609280"/>
    <lineage>
        <taxon>Bacteria</taxon>
        <taxon>Pseudomonadati</taxon>
        <taxon>Pseudomonadota</taxon>
        <taxon>Betaproteobacteria</taxon>
        <taxon>Burkholderiales</taxon>
        <taxon>Oxalobacteraceae</taxon>
        <taxon>Telluria group</taxon>
        <taxon>Massilia</taxon>
    </lineage>
</organism>
<dbReference type="RefSeq" id="WP_167241579.1">
    <property type="nucleotide sequence ID" value="NZ_WHJF01000491.1"/>
</dbReference>
<dbReference type="EMBL" id="WHJF01000491">
    <property type="protein sequence ID" value="NHZ67271.1"/>
    <property type="molecule type" value="Genomic_DNA"/>
</dbReference>
<evidence type="ECO:0000259" key="1">
    <source>
        <dbReference type="Pfam" id="PF01609"/>
    </source>
</evidence>
<feature type="non-terminal residue" evidence="2">
    <location>
        <position position="103"/>
    </location>
</feature>
<protein>
    <submittedName>
        <fullName evidence="2">Transposase</fullName>
    </submittedName>
</protein>
<sequence>ASMHDSRAAVPLSHITKQRVTNLYDVMDAAYCSKELHAHCRELGHVPLLDHNPRGGEKEHFEPADEVRYRERTVAERTNARLKDEFGGRNIMVKGHAKVMSHL</sequence>
<evidence type="ECO:0000313" key="3">
    <source>
        <dbReference type="Proteomes" id="UP000610594"/>
    </source>
</evidence>
<accession>A0ABX0MXP4</accession>
<dbReference type="InterPro" id="IPR002559">
    <property type="entry name" value="Transposase_11"/>
</dbReference>
<feature type="non-terminal residue" evidence="2">
    <location>
        <position position="1"/>
    </location>
</feature>
<dbReference type="Proteomes" id="UP000610594">
    <property type="component" value="Unassembled WGS sequence"/>
</dbReference>
<proteinExistence type="predicted"/>
<comment type="caution">
    <text evidence="2">The sequence shown here is derived from an EMBL/GenBank/DDBJ whole genome shotgun (WGS) entry which is preliminary data.</text>
</comment>
<gene>
    <name evidence="2" type="ORF">F1735_34420</name>
</gene>
<keyword evidence="3" id="KW-1185">Reference proteome</keyword>
<feature type="domain" description="Transposase IS4-like" evidence="1">
    <location>
        <begin position="1"/>
        <end position="100"/>
    </location>
</feature>
<name>A0ABX0MXP4_9BURK</name>